<organism evidence="1 2">
    <name type="scientific">Putridiphycobacter roseus</name>
    <dbReference type="NCBI Taxonomy" id="2219161"/>
    <lineage>
        <taxon>Bacteria</taxon>
        <taxon>Pseudomonadati</taxon>
        <taxon>Bacteroidota</taxon>
        <taxon>Flavobacteriia</taxon>
        <taxon>Flavobacteriales</taxon>
        <taxon>Crocinitomicaceae</taxon>
        <taxon>Putridiphycobacter</taxon>
    </lineage>
</organism>
<reference evidence="1 2" key="1">
    <citation type="submission" date="2018-06" db="EMBL/GenBank/DDBJ databases">
        <title>The draft genome sequence of Crocinitomix sp. SM1701.</title>
        <authorList>
            <person name="Zhang X."/>
        </authorList>
    </citation>
    <scope>NUCLEOTIDE SEQUENCE [LARGE SCALE GENOMIC DNA]</scope>
    <source>
        <strain evidence="1 2">SM1701</strain>
    </source>
</reference>
<dbReference type="PROSITE" id="PS51257">
    <property type="entry name" value="PROKAR_LIPOPROTEIN"/>
    <property type="match status" value="1"/>
</dbReference>
<comment type="caution">
    <text evidence="1">The sequence shown here is derived from an EMBL/GenBank/DDBJ whole genome shotgun (WGS) entry which is preliminary data.</text>
</comment>
<dbReference type="RefSeq" id="WP_111061246.1">
    <property type="nucleotide sequence ID" value="NZ_JBHUCU010000007.1"/>
</dbReference>
<dbReference type="AlphaFoldDB" id="A0A2W1NFS8"/>
<gene>
    <name evidence="1" type="ORF">DNU06_00480</name>
</gene>
<evidence type="ECO:0008006" key="3">
    <source>
        <dbReference type="Google" id="ProtNLM"/>
    </source>
</evidence>
<keyword evidence="2" id="KW-1185">Reference proteome</keyword>
<protein>
    <recommendedName>
        <fullName evidence="3">Outer membrane lipoprotein-sorting protein</fullName>
    </recommendedName>
</protein>
<sequence>MKLIPLLFIALLLASCQESPVETKTIQEIPVFKNKGEELVYNFVQKVGNYEKLSQLKDVVYDYTYITPDQKMDSVTEKYIFDGELSYGKYHKHQRTLSALEGVIEQGYNGNDFWLKQNDSIIELGEHRPKVTFNRKTNLYWFTMMQKLLDPGLNYEFIGDYTKDNNTYDIVKVTFQSENDKPTDTYQLYINQKTGLVDQFLFTVMDFNVSAPNLMCLTYENVDGLLIPTKRKYTKANWDAEPLTDKWVNVSWSNIKFNNGLTKELFEAK</sequence>
<name>A0A2W1NFS8_9FLAO</name>
<evidence type="ECO:0000313" key="1">
    <source>
        <dbReference type="EMBL" id="PZE18345.1"/>
    </source>
</evidence>
<accession>A0A2W1NFS8</accession>
<evidence type="ECO:0000313" key="2">
    <source>
        <dbReference type="Proteomes" id="UP000249248"/>
    </source>
</evidence>
<dbReference type="EMBL" id="QKSB01000001">
    <property type="protein sequence ID" value="PZE18345.1"/>
    <property type="molecule type" value="Genomic_DNA"/>
</dbReference>
<dbReference type="OrthoDB" id="1490620at2"/>
<proteinExistence type="predicted"/>
<dbReference type="Proteomes" id="UP000249248">
    <property type="component" value="Unassembled WGS sequence"/>
</dbReference>